<gene>
    <name evidence="2" type="ORF">F2Q70_00012480</name>
</gene>
<accession>A0A8S9MBE6</accession>
<feature type="compositionally biased region" description="Polar residues" evidence="1">
    <location>
        <begin position="50"/>
        <end position="72"/>
    </location>
</feature>
<feature type="region of interest" description="Disordered" evidence="1">
    <location>
        <begin position="121"/>
        <end position="140"/>
    </location>
</feature>
<feature type="region of interest" description="Disordered" evidence="1">
    <location>
        <begin position="199"/>
        <end position="225"/>
    </location>
</feature>
<evidence type="ECO:0000313" key="2">
    <source>
        <dbReference type="EMBL" id="KAF2615231.1"/>
    </source>
</evidence>
<reference evidence="2" key="1">
    <citation type="submission" date="2019-12" db="EMBL/GenBank/DDBJ databases">
        <title>Genome sequencing and annotation of Brassica cretica.</title>
        <authorList>
            <person name="Studholme D.J."/>
            <person name="Sarris P.F."/>
        </authorList>
    </citation>
    <scope>NUCLEOTIDE SEQUENCE</scope>
    <source>
        <strain evidence="2">PFS-102/07</strain>
        <tissue evidence="2">Leaf</tissue>
    </source>
</reference>
<dbReference type="AlphaFoldDB" id="A0A8S9MBE6"/>
<evidence type="ECO:0000256" key="1">
    <source>
        <dbReference type="SAM" id="MobiDB-lite"/>
    </source>
</evidence>
<organism evidence="2">
    <name type="scientific">Brassica cretica</name>
    <name type="common">Mustard</name>
    <dbReference type="NCBI Taxonomy" id="69181"/>
    <lineage>
        <taxon>Eukaryota</taxon>
        <taxon>Viridiplantae</taxon>
        <taxon>Streptophyta</taxon>
        <taxon>Embryophyta</taxon>
        <taxon>Tracheophyta</taxon>
        <taxon>Spermatophyta</taxon>
        <taxon>Magnoliopsida</taxon>
        <taxon>eudicotyledons</taxon>
        <taxon>Gunneridae</taxon>
        <taxon>Pentapetalae</taxon>
        <taxon>rosids</taxon>
        <taxon>malvids</taxon>
        <taxon>Brassicales</taxon>
        <taxon>Brassicaceae</taxon>
        <taxon>Brassiceae</taxon>
        <taxon>Brassica</taxon>
    </lineage>
</organism>
<proteinExistence type="predicted"/>
<feature type="region of interest" description="Disordered" evidence="1">
    <location>
        <begin position="23"/>
        <end position="72"/>
    </location>
</feature>
<feature type="compositionally biased region" description="Polar residues" evidence="1">
    <location>
        <begin position="121"/>
        <end position="130"/>
    </location>
</feature>
<feature type="compositionally biased region" description="Polar residues" evidence="1">
    <location>
        <begin position="23"/>
        <end position="41"/>
    </location>
</feature>
<dbReference type="EMBL" id="QGKY02000089">
    <property type="protein sequence ID" value="KAF2615231.1"/>
    <property type="molecule type" value="Genomic_DNA"/>
</dbReference>
<protein>
    <submittedName>
        <fullName evidence="2">Uncharacterized protein</fullName>
    </submittedName>
</protein>
<name>A0A8S9MBE6_BRACR</name>
<sequence>MHHLGSMRLRVWKVKKSCVSSTTMASGYQPRNNQQSNYQPEQNPPPGFSNKGNQSSQQQANPSTSTPQESSTDVLLKQILESLTRSEKQVGYELKNLHSYGSYNELNSKFRALENQFASMTTHQNRQQGSLPGKSEQNPKEYCNCMRATLPERRHELARHLRFRATLPERQGEVAPAPRATSPQRHPEVARVYVDLRETNKPGATSHSDHLRSLPAPRATSRSDVPRSLRVIYSVETYDFPGTF</sequence>
<comment type="caution">
    <text evidence="2">The sequence shown here is derived from an EMBL/GenBank/DDBJ whole genome shotgun (WGS) entry which is preliminary data.</text>
</comment>